<sequence>MALAVPSEGDGGWLERRADEISQMLRCPVTIEDTEHRVLAYSMHEQNADAIRIATIIGRRVPEHVVRSLREKGVIRRLQREDGPIRIEAMEEIGLGARAAVSVRSGGRVVGYIWAAETDRPPDESDMDKLRRAAESIAGELHRRNEVRWRSDFEQGAFLVRLVEGRFLSDEEIRAHAEGLGRPLPEIFRMAAIDFDLEPSSLWPLLRRSVEILEEEPGVCRLTHAAIEGRLVFLAGMSSARGSKRGWRSSLERLEGRLGLAFPGRRITVGAGSIKDNDYTLASDSYREAIKTIEVRKRFPGASGSSLSYEELGYAHFLPAVAETIRTERITNVHVALLREYDRKHQTDLTYTLSVLLACDCSVREAAERLHVHPNTLSYRIARMNEISGIDLKNMADKVAAFLYLHSGG</sequence>
<dbReference type="RefSeq" id="WP_185137676.1">
    <property type="nucleotide sequence ID" value="NZ_BORM01000036.1"/>
</dbReference>
<feature type="domain" description="CdaR GGDEF-like" evidence="3">
    <location>
        <begin position="165"/>
        <end position="295"/>
    </location>
</feature>
<evidence type="ECO:0000259" key="2">
    <source>
        <dbReference type="Pfam" id="PF13556"/>
    </source>
</evidence>
<proteinExistence type="inferred from homology"/>
<dbReference type="PANTHER" id="PTHR33744">
    <property type="entry name" value="CARBOHYDRATE DIACID REGULATOR"/>
    <property type="match status" value="1"/>
</dbReference>
<comment type="similarity">
    <text evidence="1">Belongs to the CdaR family.</text>
</comment>
<dbReference type="InterPro" id="IPR051448">
    <property type="entry name" value="CdaR-like_regulators"/>
</dbReference>
<dbReference type="Pfam" id="PF17853">
    <property type="entry name" value="GGDEF_2"/>
    <property type="match status" value="1"/>
</dbReference>
<reference evidence="4 5" key="1">
    <citation type="submission" date="2020-08" db="EMBL/GenBank/DDBJ databases">
        <title>Cohnella phylogeny.</title>
        <authorList>
            <person name="Dunlap C."/>
        </authorList>
    </citation>
    <scope>NUCLEOTIDE SEQUENCE [LARGE SCALE GENOMIC DNA]</scope>
    <source>
        <strain evidence="4 5">DSM 25239</strain>
    </source>
</reference>
<name>A0A841TYR6_9BACL</name>
<dbReference type="Pfam" id="PF13556">
    <property type="entry name" value="HTH_30"/>
    <property type="match status" value="1"/>
</dbReference>
<dbReference type="InterPro" id="IPR042070">
    <property type="entry name" value="PucR_C-HTH_sf"/>
</dbReference>
<dbReference type="AlphaFoldDB" id="A0A841TYR6"/>
<evidence type="ECO:0000256" key="1">
    <source>
        <dbReference type="ARBA" id="ARBA00006754"/>
    </source>
</evidence>
<comment type="caution">
    <text evidence="4">The sequence shown here is derived from an EMBL/GenBank/DDBJ whole genome shotgun (WGS) entry which is preliminary data.</text>
</comment>
<dbReference type="Proteomes" id="UP000553776">
    <property type="component" value="Unassembled WGS sequence"/>
</dbReference>
<accession>A0A841TYR6</accession>
<feature type="domain" description="PucR C-terminal helix-turn-helix" evidence="2">
    <location>
        <begin position="351"/>
        <end position="405"/>
    </location>
</feature>
<dbReference type="InterPro" id="IPR025736">
    <property type="entry name" value="PucR_C-HTH_dom"/>
</dbReference>
<gene>
    <name evidence="4" type="ORF">H7B90_20075</name>
</gene>
<evidence type="ECO:0000259" key="3">
    <source>
        <dbReference type="Pfam" id="PF17853"/>
    </source>
</evidence>
<dbReference type="InterPro" id="IPR041522">
    <property type="entry name" value="CdaR_GGDEF"/>
</dbReference>
<organism evidence="4 5">
    <name type="scientific">Cohnella xylanilytica</name>
    <dbReference type="NCBI Taxonomy" id="557555"/>
    <lineage>
        <taxon>Bacteria</taxon>
        <taxon>Bacillati</taxon>
        <taxon>Bacillota</taxon>
        <taxon>Bacilli</taxon>
        <taxon>Bacillales</taxon>
        <taxon>Paenibacillaceae</taxon>
        <taxon>Cohnella</taxon>
    </lineage>
</organism>
<dbReference type="PANTHER" id="PTHR33744:SF1">
    <property type="entry name" value="DNA-BINDING TRANSCRIPTIONAL ACTIVATOR ADER"/>
    <property type="match status" value="1"/>
</dbReference>
<protein>
    <submittedName>
        <fullName evidence="4">Helix-turn-helix domain-containing protein</fullName>
    </submittedName>
</protein>
<evidence type="ECO:0000313" key="5">
    <source>
        <dbReference type="Proteomes" id="UP000553776"/>
    </source>
</evidence>
<evidence type="ECO:0000313" key="4">
    <source>
        <dbReference type="EMBL" id="MBB6693697.1"/>
    </source>
</evidence>
<dbReference type="Gene3D" id="1.10.10.2840">
    <property type="entry name" value="PucR C-terminal helix-turn-helix domain"/>
    <property type="match status" value="1"/>
</dbReference>
<dbReference type="EMBL" id="JACJVR010000077">
    <property type="protein sequence ID" value="MBB6693697.1"/>
    <property type="molecule type" value="Genomic_DNA"/>
</dbReference>
<keyword evidence="5" id="KW-1185">Reference proteome</keyword>